<evidence type="ECO:0000313" key="2">
    <source>
        <dbReference type="Proteomes" id="UP001500367"/>
    </source>
</evidence>
<dbReference type="RefSeq" id="WP_344815156.1">
    <property type="nucleotide sequence ID" value="NZ_BAABCT010000001.1"/>
</dbReference>
<proteinExistence type="predicted"/>
<protein>
    <recommendedName>
        <fullName evidence="3">STAS/SEC14 domain-containing protein</fullName>
    </recommendedName>
</protein>
<dbReference type="Gene3D" id="3.40.50.10600">
    <property type="entry name" value="SpoIIaa-like domains"/>
    <property type="match status" value="1"/>
</dbReference>
<dbReference type="EMBL" id="BAABCT010000001">
    <property type="protein sequence ID" value="GAA4062702.1"/>
    <property type="molecule type" value="Genomic_DNA"/>
</dbReference>
<gene>
    <name evidence="1" type="ORF">GCM10022389_04100</name>
</gene>
<evidence type="ECO:0000313" key="1">
    <source>
        <dbReference type="EMBL" id="GAA4062702.1"/>
    </source>
</evidence>
<sequence length="123" mass="13941">MIVEIANEGKKFIGFRAVGDINADDFTTEVIPKVEAFVAKYDTLNYLLQIETELSNFTVGAWLQDAILGIKVFSKWNRAAIITDTQGIKIFTELFSKIMIGEFKCFNHDELDAAIIWVSEEDK</sequence>
<reference evidence="2" key="1">
    <citation type="journal article" date="2019" name="Int. J. Syst. Evol. Microbiol.">
        <title>The Global Catalogue of Microorganisms (GCM) 10K type strain sequencing project: providing services to taxonomists for standard genome sequencing and annotation.</title>
        <authorList>
            <consortium name="The Broad Institute Genomics Platform"/>
            <consortium name="The Broad Institute Genome Sequencing Center for Infectious Disease"/>
            <person name="Wu L."/>
            <person name="Ma J."/>
        </authorList>
    </citation>
    <scope>NUCLEOTIDE SEQUENCE [LARGE SCALE GENOMIC DNA]</scope>
    <source>
        <strain evidence="2">JCM 17069</strain>
    </source>
</reference>
<organism evidence="1 2">
    <name type="scientific">Flavobacterium cheonanense</name>
    <dbReference type="NCBI Taxonomy" id="706183"/>
    <lineage>
        <taxon>Bacteria</taxon>
        <taxon>Pseudomonadati</taxon>
        <taxon>Bacteroidota</taxon>
        <taxon>Flavobacteriia</taxon>
        <taxon>Flavobacteriales</taxon>
        <taxon>Flavobacteriaceae</taxon>
        <taxon>Flavobacterium</taxon>
    </lineage>
</organism>
<evidence type="ECO:0008006" key="3">
    <source>
        <dbReference type="Google" id="ProtNLM"/>
    </source>
</evidence>
<accession>A0ABP7VA41</accession>
<name>A0ABP7VA41_9FLAO</name>
<comment type="caution">
    <text evidence="1">The sequence shown here is derived from an EMBL/GenBank/DDBJ whole genome shotgun (WGS) entry which is preliminary data.</text>
</comment>
<dbReference type="SUPFAM" id="SSF52091">
    <property type="entry name" value="SpoIIaa-like"/>
    <property type="match status" value="1"/>
</dbReference>
<dbReference type="Pfam" id="PF11964">
    <property type="entry name" value="SpoIIAA-like"/>
    <property type="match status" value="1"/>
</dbReference>
<dbReference type="InterPro" id="IPR021866">
    <property type="entry name" value="SpoIIAA-like"/>
</dbReference>
<keyword evidence="2" id="KW-1185">Reference proteome</keyword>
<dbReference type="InterPro" id="IPR038396">
    <property type="entry name" value="SpoIIAA-like_sf"/>
</dbReference>
<dbReference type="InterPro" id="IPR036513">
    <property type="entry name" value="STAS_dom_sf"/>
</dbReference>
<dbReference type="Proteomes" id="UP001500367">
    <property type="component" value="Unassembled WGS sequence"/>
</dbReference>